<evidence type="ECO:0000256" key="4">
    <source>
        <dbReference type="ARBA" id="ARBA00022989"/>
    </source>
</evidence>
<keyword evidence="3 6" id="KW-0812">Transmembrane</keyword>
<reference evidence="9" key="1">
    <citation type="submission" date="2016-10" db="EMBL/GenBank/DDBJ databases">
        <authorList>
            <person name="Varghese N."/>
            <person name="Submissions S."/>
        </authorList>
    </citation>
    <scope>NUCLEOTIDE SEQUENCE [LARGE SCALE GENOMIC DNA]</scope>
    <source>
        <strain evidence="9">CGMCC 4.5579</strain>
    </source>
</reference>
<evidence type="ECO:0000256" key="6">
    <source>
        <dbReference type="SAM" id="Phobius"/>
    </source>
</evidence>
<dbReference type="Pfam" id="PF00892">
    <property type="entry name" value="EamA"/>
    <property type="match status" value="2"/>
</dbReference>
<dbReference type="EMBL" id="FOWW01000014">
    <property type="protein sequence ID" value="SFQ71348.1"/>
    <property type="molecule type" value="Genomic_DNA"/>
</dbReference>
<dbReference type="STRING" id="587909.SAMN05421810_11441"/>
<feature type="transmembrane region" description="Helical" evidence="6">
    <location>
        <begin position="98"/>
        <end position="119"/>
    </location>
</feature>
<evidence type="ECO:0000313" key="8">
    <source>
        <dbReference type="EMBL" id="SFQ71348.1"/>
    </source>
</evidence>
<evidence type="ECO:0000256" key="5">
    <source>
        <dbReference type="ARBA" id="ARBA00023136"/>
    </source>
</evidence>
<gene>
    <name evidence="8" type="ORF">SAMN05421810_11441</name>
</gene>
<organism evidence="8 9">
    <name type="scientific">Amycolatopsis arida</name>
    <dbReference type="NCBI Taxonomy" id="587909"/>
    <lineage>
        <taxon>Bacteria</taxon>
        <taxon>Bacillati</taxon>
        <taxon>Actinomycetota</taxon>
        <taxon>Actinomycetes</taxon>
        <taxon>Pseudonocardiales</taxon>
        <taxon>Pseudonocardiaceae</taxon>
        <taxon>Amycolatopsis</taxon>
    </lineage>
</organism>
<keyword evidence="5 6" id="KW-0472">Membrane</keyword>
<protein>
    <submittedName>
        <fullName evidence="8">Probable blue pigment (Indigoidine) exporter</fullName>
    </submittedName>
</protein>
<feature type="domain" description="EamA" evidence="7">
    <location>
        <begin position="153"/>
        <end position="285"/>
    </location>
</feature>
<keyword evidence="4 6" id="KW-1133">Transmembrane helix</keyword>
<feature type="transmembrane region" description="Helical" evidence="6">
    <location>
        <begin position="126"/>
        <end position="145"/>
    </location>
</feature>
<evidence type="ECO:0000256" key="2">
    <source>
        <dbReference type="ARBA" id="ARBA00007362"/>
    </source>
</evidence>
<dbReference type="GO" id="GO:0016020">
    <property type="term" value="C:membrane"/>
    <property type="evidence" value="ECO:0007669"/>
    <property type="project" value="UniProtKB-SubCell"/>
</dbReference>
<evidence type="ECO:0000313" key="9">
    <source>
        <dbReference type="Proteomes" id="UP000198727"/>
    </source>
</evidence>
<proteinExistence type="inferred from homology"/>
<feature type="transmembrane region" description="Helical" evidence="6">
    <location>
        <begin position="183"/>
        <end position="204"/>
    </location>
</feature>
<evidence type="ECO:0000256" key="3">
    <source>
        <dbReference type="ARBA" id="ARBA00022692"/>
    </source>
</evidence>
<dbReference type="InterPro" id="IPR037185">
    <property type="entry name" value="EmrE-like"/>
</dbReference>
<comment type="similarity">
    <text evidence="2">Belongs to the EamA transporter family.</text>
</comment>
<evidence type="ECO:0000259" key="7">
    <source>
        <dbReference type="Pfam" id="PF00892"/>
    </source>
</evidence>
<keyword evidence="9" id="KW-1185">Reference proteome</keyword>
<name>A0A1I6ARL1_9PSEU</name>
<accession>A0A1I6ARL1</accession>
<feature type="transmembrane region" description="Helical" evidence="6">
    <location>
        <begin position="246"/>
        <end position="265"/>
    </location>
</feature>
<feature type="transmembrane region" description="Helical" evidence="6">
    <location>
        <begin position="151"/>
        <end position="171"/>
    </location>
</feature>
<feature type="domain" description="EamA" evidence="7">
    <location>
        <begin position="19"/>
        <end position="142"/>
    </location>
</feature>
<dbReference type="PANTHER" id="PTHR32322:SF2">
    <property type="entry name" value="EAMA DOMAIN-CONTAINING PROTEIN"/>
    <property type="match status" value="1"/>
</dbReference>
<dbReference type="Proteomes" id="UP000198727">
    <property type="component" value="Unassembled WGS sequence"/>
</dbReference>
<feature type="transmembrane region" description="Helical" evidence="6">
    <location>
        <begin position="73"/>
        <end position="92"/>
    </location>
</feature>
<sequence length="303" mass="30565">MNLSSLDRPGGALPRTALTALAPAVWGTTYVVTTELLPQGHPLFAGLLRALPAGLVALALTRTLPRGAWWGKAAVLGVLNIGLFFPLLFTAAERLPGGVAATLAAAQPVVVAFLAVVVLSERLSWWRLAWGVVGVAGVGLVVLGPDATFDAVGILAGLGGAAVMALGVTLTKRWGRPAGAGPTAFAGWQLTAGGLFLVPVTALVEGAPPAVDPAAVLGYLWLGLVGGLAAYVLWFRGVTTLPVTSVAVLGLFSPLVAALLGTVLLGQTLGATQLVGFALALAAIVAGQLTPAASKLDKERITS</sequence>
<feature type="transmembrane region" description="Helical" evidence="6">
    <location>
        <begin position="43"/>
        <end position="61"/>
    </location>
</feature>
<evidence type="ECO:0000256" key="1">
    <source>
        <dbReference type="ARBA" id="ARBA00004141"/>
    </source>
</evidence>
<dbReference type="InterPro" id="IPR050638">
    <property type="entry name" value="AA-Vitamin_Transporters"/>
</dbReference>
<dbReference type="InterPro" id="IPR000620">
    <property type="entry name" value="EamA_dom"/>
</dbReference>
<feature type="transmembrane region" description="Helical" evidence="6">
    <location>
        <begin position="216"/>
        <end position="234"/>
    </location>
</feature>
<dbReference type="Gene3D" id="1.10.3730.20">
    <property type="match status" value="1"/>
</dbReference>
<dbReference type="AlphaFoldDB" id="A0A1I6ARL1"/>
<dbReference type="SUPFAM" id="SSF103481">
    <property type="entry name" value="Multidrug resistance efflux transporter EmrE"/>
    <property type="match status" value="2"/>
</dbReference>
<comment type="subcellular location">
    <subcellularLocation>
        <location evidence="1">Membrane</location>
        <topology evidence="1">Multi-pass membrane protein</topology>
    </subcellularLocation>
</comment>
<feature type="transmembrane region" description="Helical" evidence="6">
    <location>
        <begin position="271"/>
        <end position="290"/>
    </location>
</feature>
<dbReference type="PANTHER" id="PTHR32322">
    <property type="entry name" value="INNER MEMBRANE TRANSPORTER"/>
    <property type="match status" value="1"/>
</dbReference>